<feature type="binding site" evidence="1">
    <location>
        <position position="182"/>
    </location>
    <ligand>
        <name>Zn(2+)</name>
        <dbReference type="ChEBI" id="CHEBI:29105"/>
    </ligand>
</feature>
<gene>
    <name evidence="3" type="ORF">SAMN05446927_6254</name>
</gene>
<evidence type="ECO:0000313" key="3">
    <source>
        <dbReference type="EMBL" id="SOE82906.1"/>
    </source>
</evidence>
<dbReference type="InterPro" id="IPR011257">
    <property type="entry name" value="DNA_glycosylase"/>
</dbReference>
<keyword evidence="1" id="KW-0862">Zinc</keyword>
<accession>A0A7Z7IEC3</accession>
<dbReference type="SUPFAM" id="SSF48150">
    <property type="entry name" value="DNA-glycosylase"/>
    <property type="match status" value="1"/>
</dbReference>
<dbReference type="Pfam" id="PF03352">
    <property type="entry name" value="Adenine_glyco"/>
    <property type="match status" value="1"/>
</dbReference>
<feature type="binding site" evidence="1">
    <location>
        <position position="178"/>
    </location>
    <ligand>
        <name>Zn(2+)</name>
        <dbReference type="ChEBI" id="CHEBI:29105"/>
    </ligand>
</feature>
<dbReference type="InterPro" id="IPR005019">
    <property type="entry name" value="Adenine_glyco"/>
</dbReference>
<dbReference type="GO" id="GO:0046872">
    <property type="term" value="F:metal ion binding"/>
    <property type="evidence" value="ECO:0007669"/>
    <property type="project" value="UniProtKB-KW"/>
</dbReference>
<feature type="binding site" evidence="1">
    <location>
        <position position="8"/>
    </location>
    <ligand>
        <name>Zn(2+)</name>
        <dbReference type="ChEBI" id="CHEBI:29105"/>
    </ligand>
</feature>
<feature type="binding site" evidence="1">
    <location>
        <position position="20"/>
    </location>
    <ligand>
        <name>Zn(2+)</name>
        <dbReference type="ChEBI" id="CHEBI:29105"/>
    </ligand>
</feature>
<evidence type="ECO:0000256" key="2">
    <source>
        <dbReference type="SAM" id="MobiDB-lite"/>
    </source>
</evidence>
<dbReference type="GO" id="GO:0006284">
    <property type="term" value="P:base-excision repair"/>
    <property type="evidence" value="ECO:0007669"/>
    <property type="project" value="InterPro"/>
</dbReference>
<dbReference type="AlphaFoldDB" id="A0A7Z7IEC3"/>
<keyword evidence="4" id="KW-1185">Reference proteome</keyword>
<dbReference type="PANTHER" id="PTHR30037">
    <property type="entry name" value="DNA-3-METHYLADENINE GLYCOSYLASE 1"/>
    <property type="match status" value="1"/>
</dbReference>
<feature type="region of interest" description="Disordered" evidence="2">
    <location>
        <begin position="183"/>
        <end position="216"/>
    </location>
</feature>
<dbReference type="PANTHER" id="PTHR30037:SF4">
    <property type="entry name" value="DNA-3-METHYLADENINE GLYCOSYLASE I"/>
    <property type="match status" value="1"/>
</dbReference>
<reference evidence="3 4" key="1">
    <citation type="submission" date="2017-09" db="EMBL/GenBank/DDBJ databases">
        <authorList>
            <person name="Varghese N."/>
            <person name="Submissions S."/>
        </authorList>
    </citation>
    <scope>NUCLEOTIDE SEQUENCE [LARGE SCALE GENOMIC DNA]</scope>
    <source>
        <strain evidence="3 4">OK806</strain>
    </source>
</reference>
<dbReference type="Proteomes" id="UP000219522">
    <property type="component" value="Unassembled WGS sequence"/>
</dbReference>
<name>A0A7Z7IEC3_9BURK</name>
<evidence type="ECO:0000313" key="4">
    <source>
        <dbReference type="Proteomes" id="UP000219522"/>
    </source>
</evidence>
<proteinExistence type="predicted"/>
<dbReference type="EMBL" id="OCSU01000002">
    <property type="protein sequence ID" value="SOE82906.1"/>
    <property type="molecule type" value="Genomic_DNA"/>
</dbReference>
<organism evidence="3 4">
    <name type="scientific">Caballeronia arationis</name>
    <dbReference type="NCBI Taxonomy" id="1777142"/>
    <lineage>
        <taxon>Bacteria</taxon>
        <taxon>Pseudomonadati</taxon>
        <taxon>Pseudomonadota</taxon>
        <taxon>Betaproteobacteria</taxon>
        <taxon>Burkholderiales</taxon>
        <taxon>Burkholderiaceae</taxon>
        <taxon>Caballeronia</taxon>
    </lineage>
</organism>
<evidence type="ECO:0000256" key="1">
    <source>
        <dbReference type="PIRSR" id="PIRSR605019-1"/>
    </source>
</evidence>
<comment type="caution">
    <text evidence="3">The sequence shown here is derived from an EMBL/GenBank/DDBJ whole genome shotgun (WGS) entry which is preliminary data.</text>
</comment>
<keyword evidence="1" id="KW-0479">Metal-binding</keyword>
<dbReference type="InterPro" id="IPR052891">
    <property type="entry name" value="DNA-3mA_glycosylase"/>
</dbReference>
<protein>
    <submittedName>
        <fullName evidence="3">DNA-3-methyladenine glycosylase I</fullName>
    </submittedName>
</protein>
<dbReference type="GO" id="GO:0008725">
    <property type="term" value="F:DNA-3-methyladenine glycosylase activity"/>
    <property type="evidence" value="ECO:0007669"/>
    <property type="project" value="InterPro"/>
</dbReference>
<dbReference type="Gene3D" id="1.10.340.30">
    <property type="entry name" value="Hypothetical protein, domain 2"/>
    <property type="match status" value="1"/>
</dbReference>
<sequence>MAKEQHRCGWASTDAMAHYHDTEWGVPSRDDRHLFEMLVLEGAQAGLSWSTILNKREGYRDLFKGFDVDKVAAFKEEDVARLIGDARIVRNRAKVESAILNAQAIKRIQAEHGSFAAFVWSFVGDAPIDTPRDSYSQAPASTPESDALSRALKQYGCKFIGTTICYAFMQATGMVNDHEKGCLSRSARNSGDAAKNDTKPRRKSANKPVDPAPDAN</sequence>
<dbReference type="RefSeq" id="WP_167306346.1">
    <property type="nucleotide sequence ID" value="NZ_FCOG02000013.1"/>
</dbReference>